<feature type="region of interest" description="Disordered" evidence="1">
    <location>
        <begin position="183"/>
        <end position="209"/>
    </location>
</feature>
<dbReference type="Proteomes" id="UP000604046">
    <property type="component" value="Unassembled WGS sequence"/>
</dbReference>
<dbReference type="InterPro" id="IPR001214">
    <property type="entry name" value="SET_dom"/>
</dbReference>
<keyword evidence="6" id="KW-1185">Reference proteome</keyword>
<evidence type="ECO:0000259" key="4">
    <source>
        <dbReference type="PROSITE" id="PS50280"/>
    </source>
</evidence>
<dbReference type="SUPFAM" id="SSF82199">
    <property type="entry name" value="SET domain"/>
    <property type="match status" value="1"/>
</dbReference>
<reference evidence="5" key="1">
    <citation type="submission" date="2021-02" db="EMBL/GenBank/DDBJ databases">
        <authorList>
            <person name="Dougan E. K."/>
            <person name="Rhodes N."/>
            <person name="Thang M."/>
            <person name="Chan C."/>
        </authorList>
    </citation>
    <scope>NUCLEOTIDE SEQUENCE</scope>
</reference>
<feature type="signal peptide" evidence="3">
    <location>
        <begin position="1"/>
        <end position="26"/>
    </location>
</feature>
<dbReference type="InterPro" id="IPR053209">
    <property type="entry name" value="Gramillin-biosynth_MTr"/>
</dbReference>
<feature type="transmembrane region" description="Helical" evidence="2">
    <location>
        <begin position="741"/>
        <end position="763"/>
    </location>
</feature>
<evidence type="ECO:0000256" key="3">
    <source>
        <dbReference type="SAM" id="SignalP"/>
    </source>
</evidence>
<dbReference type="Pfam" id="PF00856">
    <property type="entry name" value="SET"/>
    <property type="match status" value="1"/>
</dbReference>
<protein>
    <submittedName>
        <fullName evidence="5">SMYD3 protein</fullName>
    </submittedName>
</protein>
<gene>
    <name evidence="5" type="primary">SMYD3</name>
    <name evidence="5" type="ORF">SNAT2548_LOCUS5885</name>
</gene>
<dbReference type="AlphaFoldDB" id="A0A812JDF8"/>
<sequence>MPQPSQRHVILAASFASAVIAHAAVAEATYIKGRLENLRGNHRDAVAHFGKAACLSGRSPAFQRKCERGVQKALQHLEEQHGKYQWKELFKADAAALLSQSADAPELAVAGFHSRVEPSSGFVRGRPGLIVRERAALGELLFVQKAFVMRSHCELLKATLSKLQSCPQKEFCQFMSLFSGEPDGDDVPTPEASPASRLTSPEGQERSVDEEKVQRILQLNARSRITLSSTGEIEEKLWGLWPLAAVMNHSCRPNASFTFVGDVIICRAARDLEMGDEICCNYVRVDRPAMLRRRELQSQYMFVCSCPRCTLEEAFMPDSKAQEFRDKIKKLSKAPRRRDREALQAWAASWSFLYREIEYEISLAIKRHGKALDEDRSLTVASDELFERCWTSDHEVRRELRLKEQEEMRQNIARRQGQETGKPHNYTGPGRIDVYAEQLQRLLCGSFLSVATESARLWMKVGIPSNSARDSSWICQQLEETAPASCQHAFWAAKCATQTWKAFLKKEEAALVFAQQHPDVNRPPLAPEVVQTAVYARITFNRCYGEQLWLSQVEALGWPQELCAGALQNPAPVIPKPTVPRKTSPPKGRVRIYKTGSRKWEDFPKGRVLDPGHRKSVLGGVGGMDLQTESPDFSAALLSLFNPMEVCSTEAVACSLFMREFQLLTKANDLVLHGKAAVSNGSASDNFNSTDSAAALNAVNATSQLVVNSTKSSAKHNATATAERPHITLPACDYVWGVPKLAWAVICDLLAIAALLLCIPFLLNASRRRPYGAPILDFSFRPTPGVQKSTGCLDCWPC</sequence>
<keyword evidence="2" id="KW-0472">Membrane</keyword>
<evidence type="ECO:0000313" key="6">
    <source>
        <dbReference type="Proteomes" id="UP000604046"/>
    </source>
</evidence>
<organism evidence="5 6">
    <name type="scientific">Symbiodinium natans</name>
    <dbReference type="NCBI Taxonomy" id="878477"/>
    <lineage>
        <taxon>Eukaryota</taxon>
        <taxon>Sar</taxon>
        <taxon>Alveolata</taxon>
        <taxon>Dinophyceae</taxon>
        <taxon>Suessiales</taxon>
        <taxon>Symbiodiniaceae</taxon>
        <taxon>Symbiodinium</taxon>
    </lineage>
</organism>
<accession>A0A812JDF8</accession>
<dbReference type="Gene3D" id="2.170.270.10">
    <property type="entry name" value="SET domain"/>
    <property type="match status" value="1"/>
</dbReference>
<dbReference type="EMBL" id="CAJNDS010000381">
    <property type="protein sequence ID" value="CAE7199831.1"/>
    <property type="molecule type" value="Genomic_DNA"/>
</dbReference>
<feature type="domain" description="SET" evidence="4">
    <location>
        <begin position="105"/>
        <end position="283"/>
    </location>
</feature>
<dbReference type="CDD" id="cd20071">
    <property type="entry name" value="SET_SMYD"/>
    <property type="match status" value="1"/>
</dbReference>
<dbReference type="InterPro" id="IPR046341">
    <property type="entry name" value="SET_dom_sf"/>
</dbReference>
<keyword evidence="3" id="KW-0732">Signal</keyword>
<evidence type="ECO:0000313" key="5">
    <source>
        <dbReference type="EMBL" id="CAE7199831.1"/>
    </source>
</evidence>
<dbReference type="OrthoDB" id="1028014at2759"/>
<feature type="chain" id="PRO_5032269081" evidence="3">
    <location>
        <begin position="27"/>
        <end position="798"/>
    </location>
</feature>
<evidence type="ECO:0000256" key="2">
    <source>
        <dbReference type="SAM" id="Phobius"/>
    </source>
</evidence>
<dbReference type="PANTHER" id="PTHR47643:SF2">
    <property type="entry name" value="TPR DOMAIN PROTEIN (AFU_ORTHOLOGUE AFUA_5G12710)"/>
    <property type="match status" value="1"/>
</dbReference>
<name>A0A812JDF8_9DINO</name>
<keyword evidence="2" id="KW-0812">Transmembrane</keyword>
<evidence type="ECO:0000256" key="1">
    <source>
        <dbReference type="SAM" id="MobiDB-lite"/>
    </source>
</evidence>
<comment type="caution">
    <text evidence="5">The sequence shown here is derived from an EMBL/GenBank/DDBJ whole genome shotgun (WGS) entry which is preliminary data.</text>
</comment>
<dbReference type="PANTHER" id="PTHR47643">
    <property type="entry name" value="TPR DOMAIN PROTEIN (AFU_ORTHOLOGUE AFUA_5G12710)"/>
    <property type="match status" value="1"/>
</dbReference>
<keyword evidence="2" id="KW-1133">Transmembrane helix</keyword>
<dbReference type="PROSITE" id="PS50280">
    <property type="entry name" value="SET"/>
    <property type="match status" value="1"/>
</dbReference>
<proteinExistence type="predicted"/>